<dbReference type="AlphaFoldDB" id="A0A0G2HMX3"/>
<dbReference type="Proteomes" id="UP000035067">
    <property type="component" value="Unassembled WGS sequence"/>
</dbReference>
<accession>A0A0G2HMX3</accession>
<dbReference type="EMBL" id="JXQG01000013">
    <property type="protein sequence ID" value="KKZ12726.1"/>
    <property type="molecule type" value="Genomic_DNA"/>
</dbReference>
<name>A0A0G2HMX3_9SYNE</name>
<protein>
    <submittedName>
        <fullName evidence="1">Uncharacterized protein</fullName>
    </submittedName>
</protein>
<evidence type="ECO:0000313" key="2">
    <source>
        <dbReference type="Proteomes" id="UP000035067"/>
    </source>
</evidence>
<comment type="caution">
    <text evidence="1">The sequence shown here is derived from an EMBL/GenBank/DDBJ whole genome shotgun (WGS) entry which is preliminary data.</text>
</comment>
<proteinExistence type="predicted"/>
<organism evidence="1 2">
    <name type="scientific">Candidatus Synechococcus spongiarum SP3</name>
    <dbReference type="NCBI Taxonomy" id="1604020"/>
    <lineage>
        <taxon>Bacteria</taxon>
        <taxon>Bacillati</taxon>
        <taxon>Cyanobacteriota</taxon>
        <taxon>Cyanophyceae</taxon>
        <taxon>Synechococcales</taxon>
        <taxon>Synechococcaceae</taxon>
        <taxon>Synechococcus</taxon>
    </lineage>
</organism>
<sequence>MRLSVKSFLQNVLIGSCYHLDMICISVAIKKDTTFRRYTIEHYRAVRSSNNNLQVLTKCNAL</sequence>
<dbReference type="PROSITE" id="PS51257">
    <property type="entry name" value="PROKAR_LIPOPROTEIN"/>
    <property type="match status" value="1"/>
</dbReference>
<reference evidence="1 2" key="1">
    <citation type="submission" date="2015-01" db="EMBL/GenBank/DDBJ databases">
        <title>Lifestyle Evolution in Cyanobacterial Symbionts of Sponges.</title>
        <authorList>
            <person name="Burgsdorf I."/>
            <person name="Slaby B.M."/>
            <person name="Handley K.M."/>
            <person name="Haber M."/>
            <person name="Blom J."/>
            <person name="Marshall C.W."/>
            <person name="Gilbert J.A."/>
            <person name="Hentschel U."/>
            <person name="Steindler L."/>
        </authorList>
    </citation>
    <scope>NUCLEOTIDE SEQUENCE [LARGE SCALE GENOMIC DNA]</scope>
    <source>
        <strain evidence="1">SP3</strain>
    </source>
</reference>
<gene>
    <name evidence="1" type="ORF">TE42_03440</name>
</gene>
<evidence type="ECO:0000313" key="1">
    <source>
        <dbReference type="EMBL" id="KKZ12726.1"/>
    </source>
</evidence>